<comment type="function">
    <text evidence="7">Stabilizer subunit of the dolichol-phosphate mannose (DPM) synthase complex; tethers catalytic subunit to the ER.</text>
</comment>
<keyword evidence="5 7" id="KW-1133">Transmembrane helix</keyword>
<sequence>MTRAQRAGFVFALGSVGYILAFLQILPVPLVSAEIAEQVLPLIPWWLLVTFGSYSLWSLGWGLWTFHDCPRHMRSSCLCEIAQAKTDLRAKGVLLTSGIACMLDD</sequence>
<dbReference type="InterPro" id="IPR013174">
    <property type="entry name" value="DPM3"/>
</dbReference>
<dbReference type="Pfam" id="PF08285">
    <property type="entry name" value="DPM3"/>
    <property type="match status" value="1"/>
</dbReference>
<dbReference type="OrthoDB" id="2014333at2759"/>
<dbReference type="GO" id="GO:0005789">
    <property type="term" value="C:endoplasmic reticulum membrane"/>
    <property type="evidence" value="ECO:0007669"/>
    <property type="project" value="UniProtKB-SubCell"/>
</dbReference>
<evidence type="ECO:0000256" key="7">
    <source>
        <dbReference type="RuleBase" id="RU365085"/>
    </source>
</evidence>
<organism evidence="8 9">
    <name type="scientific">Schizophyllum amplum</name>
    <dbReference type="NCBI Taxonomy" id="97359"/>
    <lineage>
        <taxon>Eukaryota</taxon>
        <taxon>Fungi</taxon>
        <taxon>Dikarya</taxon>
        <taxon>Basidiomycota</taxon>
        <taxon>Agaricomycotina</taxon>
        <taxon>Agaricomycetes</taxon>
        <taxon>Agaricomycetidae</taxon>
        <taxon>Agaricales</taxon>
        <taxon>Schizophyllaceae</taxon>
        <taxon>Schizophyllum</taxon>
    </lineage>
</organism>
<dbReference type="EMBL" id="VDMD01000014">
    <property type="protein sequence ID" value="TRM62118.1"/>
    <property type="molecule type" value="Genomic_DNA"/>
</dbReference>
<keyword evidence="4 7" id="KW-0256">Endoplasmic reticulum</keyword>
<comment type="pathway">
    <text evidence="7">Protein modification; protein glycosylation.</text>
</comment>
<dbReference type="AlphaFoldDB" id="A0A550CBD9"/>
<keyword evidence="9" id="KW-1185">Reference proteome</keyword>
<dbReference type="GO" id="GO:0033185">
    <property type="term" value="C:dolichol-phosphate-mannose synthase complex"/>
    <property type="evidence" value="ECO:0007669"/>
    <property type="project" value="TreeGrafter"/>
</dbReference>
<dbReference type="GO" id="GO:0006506">
    <property type="term" value="P:GPI anchor biosynthetic process"/>
    <property type="evidence" value="ECO:0007669"/>
    <property type="project" value="TreeGrafter"/>
</dbReference>
<protein>
    <recommendedName>
        <fullName evidence="7">Dolichol-phosphate mannosyltransferase subunit 3</fullName>
    </recommendedName>
</protein>
<comment type="similarity">
    <text evidence="2 7">Belongs to the DPM3 family.</text>
</comment>
<gene>
    <name evidence="8" type="ORF">BD626DRAFT_404906</name>
</gene>
<evidence type="ECO:0000313" key="9">
    <source>
        <dbReference type="Proteomes" id="UP000320762"/>
    </source>
</evidence>
<comment type="subcellular location">
    <subcellularLocation>
        <location evidence="1 7">Endoplasmic reticulum membrane</location>
        <topology evidence="1 7">Multi-pass membrane protein</topology>
    </subcellularLocation>
</comment>
<accession>A0A550CBD9</accession>
<keyword evidence="8" id="KW-0328">Glycosyltransferase</keyword>
<name>A0A550CBD9_9AGAR</name>
<dbReference type="PANTHER" id="PTHR16433:SF0">
    <property type="entry name" value="DOLICHOL-PHOSPHATE MANNOSYLTRANSFERASE SUBUNIT 3"/>
    <property type="match status" value="1"/>
</dbReference>
<feature type="transmembrane region" description="Helical" evidence="7">
    <location>
        <begin position="43"/>
        <end position="64"/>
    </location>
</feature>
<proteinExistence type="inferred from homology"/>
<comment type="caution">
    <text evidence="7">Lacks conserved residue(s) required for the propagation of feature annotation.</text>
</comment>
<dbReference type="UniPathway" id="UPA00378"/>
<comment type="subunit">
    <text evidence="7">Component of the dolichol-phosphate mannose (DPM) synthase complex.</text>
</comment>
<comment type="caution">
    <text evidence="8">The sequence shown here is derived from an EMBL/GenBank/DDBJ whole genome shotgun (WGS) entry which is preliminary data.</text>
</comment>
<evidence type="ECO:0000256" key="3">
    <source>
        <dbReference type="ARBA" id="ARBA00022692"/>
    </source>
</evidence>
<evidence type="ECO:0000256" key="4">
    <source>
        <dbReference type="ARBA" id="ARBA00022824"/>
    </source>
</evidence>
<evidence type="ECO:0000256" key="2">
    <source>
        <dbReference type="ARBA" id="ARBA00010430"/>
    </source>
</evidence>
<dbReference type="Proteomes" id="UP000320762">
    <property type="component" value="Unassembled WGS sequence"/>
</dbReference>
<dbReference type="PANTHER" id="PTHR16433">
    <property type="entry name" value="DOLICHOL-PHOSPHATE MANNOSYLTRANSFERASE SUBUNIT 3"/>
    <property type="match status" value="1"/>
</dbReference>
<evidence type="ECO:0000256" key="1">
    <source>
        <dbReference type="ARBA" id="ARBA00004477"/>
    </source>
</evidence>
<keyword evidence="8" id="KW-0808">Transferase</keyword>
<evidence type="ECO:0000256" key="6">
    <source>
        <dbReference type="ARBA" id="ARBA00023136"/>
    </source>
</evidence>
<evidence type="ECO:0000256" key="5">
    <source>
        <dbReference type="ARBA" id="ARBA00022989"/>
    </source>
</evidence>
<evidence type="ECO:0000313" key="8">
    <source>
        <dbReference type="EMBL" id="TRM62118.1"/>
    </source>
</evidence>
<reference evidence="8 9" key="1">
    <citation type="journal article" date="2019" name="New Phytol.">
        <title>Comparative genomics reveals unique wood-decay strategies and fruiting body development in the Schizophyllaceae.</title>
        <authorList>
            <person name="Almasi E."/>
            <person name="Sahu N."/>
            <person name="Krizsan K."/>
            <person name="Balint B."/>
            <person name="Kovacs G.M."/>
            <person name="Kiss B."/>
            <person name="Cseklye J."/>
            <person name="Drula E."/>
            <person name="Henrissat B."/>
            <person name="Nagy I."/>
            <person name="Chovatia M."/>
            <person name="Adam C."/>
            <person name="LaButti K."/>
            <person name="Lipzen A."/>
            <person name="Riley R."/>
            <person name="Grigoriev I.V."/>
            <person name="Nagy L.G."/>
        </authorList>
    </citation>
    <scope>NUCLEOTIDE SEQUENCE [LARGE SCALE GENOMIC DNA]</scope>
    <source>
        <strain evidence="8 9">NL-1724</strain>
    </source>
</reference>
<keyword evidence="3 7" id="KW-0812">Transmembrane</keyword>
<keyword evidence="6 7" id="KW-0472">Membrane</keyword>
<dbReference type="STRING" id="97359.A0A550CBD9"/>
<dbReference type="GO" id="GO:0016757">
    <property type="term" value="F:glycosyltransferase activity"/>
    <property type="evidence" value="ECO:0007669"/>
    <property type="project" value="UniProtKB-KW"/>
</dbReference>